<dbReference type="InterPro" id="IPR024732">
    <property type="entry name" value="NAGLU_C"/>
</dbReference>
<organism evidence="3 4">
    <name type="scientific">Cymbomonas tetramitiformis</name>
    <dbReference type="NCBI Taxonomy" id="36881"/>
    <lineage>
        <taxon>Eukaryota</taxon>
        <taxon>Viridiplantae</taxon>
        <taxon>Chlorophyta</taxon>
        <taxon>Pyramimonadophyceae</taxon>
        <taxon>Pyramimonadales</taxon>
        <taxon>Pyramimonadaceae</taxon>
        <taxon>Cymbomonas</taxon>
    </lineage>
</organism>
<evidence type="ECO:0008006" key="5">
    <source>
        <dbReference type="Google" id="ProtNLM"/>
    </source>
</evidence>
<dbReference type="AlphaFoldDB" id="A0AAE0GIM3"/>
<name>A0AAE0GIM3_9CHLO</name>
<evidence type="ECO:0000313" key="4">
    <source>
        <dbReference type="Proteomes" id="UP001190700"/>
    </source>
</evidence>
<comment type="caution">
    <text evidence="3">The sequence shown here is derived from an EMBL/GenBank/DDBJ whole genome shotgun (WGS) entry which is preliminary data.</text>
</comment>
<dbReference type="PANTHER" id="PTHR12872:SF1">
    <property type="entry name" value="ALPHA-N-ACETYLGLUCOSAMINIDASE"/>
    <property type="match status" value="1"/>
</dbReference>
<proteinExistence type="predicted"/>
<dbReference type="Pfam" id="PF05089">
    <property type="entry name" value="NAGLU"/>
    <property type="match status" value="1"/>
</dbReference>
<feature type="domain" description="Alpha-N-acetylglucosaminidase tim-barrel" evidence="1">
    <location>
        <begin position="58"/>
        <end position="204"/>
    </location>
</feature>
<keyword evidence="4" id="KW-1185">Reference proteome</keyword>
<sequence>MDVGWKARDGRRMEGERWTLDGRRERDVRMEGERWTLDGRREMDVGWEARDGRAVHGAWPAFLAWHRMGNLKKFGGPLPRSYLEHSLSLTKRILRRARELGMTPVLPGFSGHVPDEFVTLFKNETFSRLPHWSGFPREFTALSFVEPSSALYVRLGARFVEIQREIFGTDHFYAVDQFNENDPPSGSDDYLAQCGRAQFQALKQRFWAPDRVKAYLGGVPDDRMLVLDLISEATPAYTSTEFYHGKPFIWNVLHNFGGQIGLRGNLKTVMERPWAAKGLPGSTMAGIGLTMEAINQNPVMYELALDHIWSSGPRDMTDWLRTWVAARYGSSMATEEVHAAWQVLLRTCYDVLDKAQGNGFWGVTKSVIEKRPSLIQEQVVMSGFQETKLKYDACELITAWSSLIAAARDAETRLQPLAALALAGSAFLLDLLDVSRQVLSNLAMALFLEMTQRIASSAGQSGDKPGMNTTGGMLRSLRLEFLNICDDLDTMLGTEPHFMLGPWVEGAKRLADANMGAQERALYEFNARNLVTRWGPNGQISDYSSRLWSGLISDYYKPRWQLVLDFMVDHYTGSRLKGTYEQAVGAFESAWQRQTKEFPTEGSSDGLAKVLHVHGKYAARARETCAHIR</sequence>
<dbReference type="EMBL" id="LGRX02005314">
    <property type="protein sequence ID" value="KAK3278712.1"/>
    <property type="molecule type" value="Genomic_DNA"/>
</dbReference>
<evidence type="ECO:0000259" key="2">
    <source>
        <dbReference type="Pfam" id="PF12972"/>
    </source>
</evidence>
<dbReference type="Gene3D" id="1.20.120.670">
    <property type="entry name" value="N-acetyl-b-d-glucoasminidase"/>
    <property type="match status" value="1"/>
</dbReference>
<reference evidence="3 4" key="1">
    <citation type="journal article" date="2015" name="Genome Biol. Evol.">
        <title>Comparative Genomics of a Bacterivorous Green Alga Reveals Evolutionary Causalities and Consequences of Phago-Mixotrophic Mode of Nutrition.</title>
        <authorList>
            <person name="Burns J.A."/>
            <person name="Paasch A."/>
            <person name="Narechania A."/>
            <person name="Kim E."/>
        </authorList>
    </citation>
    <scope>NUCLEOTIDE SEQUENCE [LARGE SCALE GENOMIC DNA]</scope>
    <source>
        <strain evidence="3 4">PLY_AMNH</strain>
    </source>
</reference>
<dbReference type="InterPro" id="IPR007781">
    <property type="entry name" value="NAGLU"/>
</dbReference>
<dbReference type="PANTHER" id="PTHR12872">
    <property type="entry name" value="ALPHA-N-ACETYLGLUCOSAMINIDASE"/>
    <property type="match status" value="1"/>
</dbReference>
<protein>
    <recommendedName>
        <fullName evidence="5">Alpha-N-acetylglucosaminidase</fullName>
    </recommendedName>
</protein>
<dbReference type="Gene3D" id="3.20.20.80">
    <property type="entry name" value="Glycosidases"/>
    <property type="match status" value="1"/>
</dbReference>
<dbReference type="Proteomes" id="UP001190700">
    <property type="component" value="Unassembled WGS sequence"/>
</dbReference>
<accession>A0AAE0GIM3</accession>
<evidence type="ECO:0000259" key="1">
    <source>
        <dbReference type="Pfam" id="PF05089"/>
    </source>
</evidence>
<gene>
    <name evidence="3" type="ORF">CYMTET_13360</name>
</gene>
<dbReference type="InterPro" id="IPR024733">
    <property type="entry name" value="NAGLU_tim-barrel"/>
</dbReference>
<evidence type="ECO:0000313" key="3">
    <source>
        <dbReference type="EMBL" id="KAK3278712.1"/>
    </source>
</evidence>
<dbReference type="Pfam" id="PF12972">
    <property type="entry name" value="NAGLU_C"/>
    <property type="match status" value="1"/>
</dbReference>
<feature type="domain" description="Alpha-N-acetylglucosaminidase C-terminal" evidence="2">
    <location>
        <begin position="319"/>
        <end position="614"/>
    </location>
</feature>